<dbReference type="EMBL" id="CP003685">
    <property type="protein sequence ID" value="AFN03084.1"/>
    <property type="molecule type" value="Genomic_DNA"/>
</dbReference>
<dbReference type="HOGENOM" id="CLU_2875230_0_0_2"/>
<protein>
    <submittedName>
        <fullName evidence="1">Uncharacterized protein</fullName>
    </submittedName>
</protein>
<name>I6TUW8_9EURY</name>
<dbReference type="KEGG" id="pfi:PFC_00550"/>
<dbReference type="Proteomes" id="UP000006216">
    <property type="component" value="Chromosome"/>
</dbReference>
<evidence type="ECO:0000313" key="1">
    <source>
        <dbReference type="EMBL" id="AFN03084.1"/>
    </source>
</evidence>
<accession>I6TUW8</accession>
<evidence type="ECO:0000313" key="2">
    <source>
        <dbReference type="Proteomes" id="UP000006216"/>
    </source>
</evidence>
<organism evidence="2">
    <name type="scientific">Pyrococcus furiosus COM1</name>
    <dbReference type="NCBI Taxonomy" id="1185654"/>
    <lineage>
        <taxon>Archaea</taxon>
        <taxon>Methanobacteriati</taxon>
        <taxon>Methanobacteriota</taxon>
        <taxon>Thermococci</taxon>
        <taxon>Thermococcales</taxon>
        <taxon>Thermococcaceae</taxon>
        <taxon>Pyrococcus</taxon>
    </lineage>
</organism>
<reference evidence="1 2" key="1">
    <citation type="journal article" date="2012" name="J. Bacteriol.">
        <title>Genome Sequencing of a Genetically-Tractable Pyrococcus furiosus Strain Reveals a Highly Dynamic Genome.</title>
        <authorList>
            <person name="Bridger S.L."/>
            <person name="Lancaster W.A."/>
            <person name="Poole F.L.II."/>
            <person name="Schut G.J."/>
            <person name="Adams M.W."/>
        </authorList>
    </citation>
    <scope>NUCLEOTIDE SEQUENCE [LARGE SCALE GENOMIC DNA]</scope>
    <source>
        <strain evidence="1 2">COM1</strain>
    </source>
</reference>
<gene>
    <name evidence="1" type="ORF">PFC_00550</name>
</gene>
<dbReference type="AlphaFoldDB" id="I6TUW8"/>
<sequence>MVCFVYKWGVVGEGGCPVRLINSSDVITPMGNWGKKAPCSNKTTKELKGMLLNAKGSPLLVFQ</sequence>
<proteinExistence type="predicted"/>